<accession>A0A426ZTX1</accession>
<dbReference type="EMBL" id="AMZH03005088">
    <property type="protein sequence ID" value="RRT67304.1"/>
    <property type="molecule type" value="Genomic_DNA"/>
</dbReference>
<evidence type="ECO:0000313" key="2">
    <source>
        <dbReference type="Proteomes" id="UP000287651"/>
    </source>
</evidence>
<dbReference type="AlphaFoldDB" id="A0A426ZTX1"/>
<dbReference type="Proteomes" id="UP000287651">
    <property type="component" value="Unassembled WGS sequence"/>
</dbReference>
<name>A0A426ZTX1_ENSVE</name>
<proteinExistence type="predicted"/>
<protein>
    <submittedName>
        <fullName evidence="1">Uncharacterized protein</fullName>
    </submittedName>
</protein>
<comment type="caution">
    <text evidence="1">The sequence shown here is derived from an EMBL/GenBank/DDBJ whole genome shotgun (WGS) entry which is preliminary data.</text>
</comment>
<sequence>MASGWEMCGDWRSDAHPVHCVLPGTDASCMLWLIMSLSRELCVDICHTASTNRELEFFLMDYLELPPVQLCQCKISRCSNAHSLNHESKYY</sequence>
<reference evidence="1 2" key="1">
    <citation type="journal article" date="2014" name="Agronomy (Basel)">
        <title>A Draft Genome Sequence for Ensete ventricosum, the Drought-Tolerant Tree Against Hunger.</title>
        <authorList>
            <person name="Harrison J."/>
            <person name="Moore K.A."/>
            <person name="Paszkiewicz K."/>
            <person name="Jones T."/>
            <person name="Grant M."/>
            <person name="Ambacheew D."/>
            <person name="Muzemil S."/>
            <person name="Studholme D.J."/>
        </authorList>
    </citation>
    <scope>NUCLEOTIDE SEQUENCE [LARGE SCALE GENOMIC DNA]</scope>
</reference>
<evidence type="ECO:0000313" key="1">
    <source>
        <dbReference type="EMBL" id="RRT67304.1"/>
    </source>
</evidence>
<gene>
    <name evidence="1" type="ORF">B296_00039384</name>
</gene>
<organism evidence="1 2">
    <name type="scientific">Ensete ventricosum</name>
    <name type="common">Abyssinian banana</name>
    <name type="synonym">Musa ensete</name>
    <dbReference type="NCBI Taxonomy" id="4639"/>
    <lineage>
        <taxon>Eukaryota</taxon>
        <taxon>Viridiplantae</taxon>
        <taxon>Streptophyta</taxon>
        <taxon>Embryophyta</taxon>
        <taxon>Tracheophyta</taxon>
        <taxon>Spermatophyta</taxon>
        <taxon>Magnoliopsida</taxon>
        <taxon>Liliopsida</taxon>
        <taxon>Zingiberales</taxon>
        <taxon>Musaceae</taxon>
        <taxon>Ensete</taxon>
    </lineage>
</organism>